<dbReference type="InterPro" id="IPR001173">
    <property type="entry name" value="Glyco_trans_2-like"/>
</dbReference>
<dbReference type="AlphaFoldDB" id="A0A7M2YB66"/>
<name>A0A7M2YB66_9FLAO</name>
<dbReference type="InterPro" id="IPR029044">
    <property type="entry name" value="Nucleotide-diphossugar_trans"/>
</dbReference>
<dbReference type="PANTHER" id="PTHR22916">
    <property type="entry name" value="GLYCOSYLTRANSFERASE"/>
    <property type="match status" value="1"/>
</dbReference>
<feature type="domain" description="Glycosyltransferase 2-like" evidence="1">
    <location>
        <begin position="4"/>
        <end position="102"/>
    </location>
</feature>
<keyword evidence="3" id="KW-1185">Reference proteome</keyword>
<dbReference type="Pfam" id="PF00535">
    <property type="entry name" value="Glycos_transf_2"/>
    <property type="match status" value="1"/>
</dbReference>
<proteinExistence type="predicted"/>
<dbReference type="Gene3D" id="3.90.550.10">
    <property type="entry name" value="Spore Coat Polysaccharide Biosynthesis Protein SpsA, Chain A"/>
    <property type="match status" value="1"/>
</dbReference>
<dbReference type="RefSeq" id="WP_193811050.1">
    <property type="nucleotide sequence ID" value="NZ_CP040442.1"/>
</dbReference>
<dbReference type="PANTHER" id="PTHR22916:SF3">
    <property type="entry name" value="UDP-GLCNAC:BETAGAL BETA-1,3-N-ACETYLGLUCOSAMINYLTRANSFERASE-LIKE PROTEIN 1"/>
    <property type="match status" value="1"/>
</dbReference>
<dbReference type="SUPFAM" id="SSF53448">
    <property type="entry name" value="Nucleotide-diphospho-sugar transferases"/>
    <property type="match status" value="1"/>
</dbReference>
<accession>A0A7M2YB66</accession>
<evidence type="ECO:0000259" key="1">
    <source>
        <dbReference type="Pfam" id="PF00535"/>
    </source>
</evidence>
<keyword evidence="2" id="KW-0808">Transferase</keyword>
<evidence type="ECO:0000313" key="3">
    <source>
        <dbReference type="Proteomes" id="UP000594195"/>
    </source>
</evidence>
<dbReference type="KEGG" id="kfa:Q73A0000_11215"/>
<dbReference type="GO" id="GO:0016758">
    <property type="term" value="F:hexosyltransferase activity"/>
    <property type="evidence" value="ECO:0007669"/>
    <property type="project" value="UniProtKB-ARBA"/>
</dbReference>
<protein>
    <submittedName>
        <fullName evidence="2">Glycosyltransferase family 2 protein</fullName>
    </submittedName>
</protein>
<organism evidence="2 3">
    <name type="scientific">Kaistella flava</name>
    <name type="common">ex Peng et al. 2021</name>
    <dbReference type="NCBI Taxonomy" id="2038776"/>
    <lineage>
        <taxon>Bacteria</taxon>
        <taxon>Pseudomonadati</taxon>
        <taxon>Bacteroidota</taxon>
        <taxon>Flavobacteriia</taxon>
        <taxon>Flavobacteriales</taxon>
        <taxon>Weeksellaceae</taxon>
        <taxon>Chryseobacterium group</taxon>
        <taxon>Kaistella</taxon>
    </lineage>
</organism>
<sequence length="282" mass="32800">MQLTIFTPTYNRAYILETLFQSLLKQTVRDFEWLIIDDGSIDNTAELVAKFIGEADFPIQYIKQENQGKHIAINVAASNSNADYILTIDSDDYLSPNCVGICKELVLEIAEDNKFAGFTFILATEKVNLDCGTYGHQRWLQGQTCDWGFQGEMNFVLQTRVMREFPFPSFHGENFCQESVLLNRILQRYKILFTDHVLAFGEYLEDGLSQNLYQRLLDNPNYSMLSLKTKLAMVKTDEEKMQLTKSYWDIALKTNQSKIKSFLDFPLLLNLLYFKYRILQKF</sequence>
<gene>
    <name evidence="2" type="ORF">Q73A0000_11215</name>
</gene>
<reference evidence="2 3" key="1">
    <citation type="submission" date="2019-05" db="EMBL/GenBank/DDBJ databases">
        <title>Chryseobacterium sp. isolated from King George Island, maritime Antarctica.</title>
        <authorList>
            <person name="Peng X."/>
        </authorList>
    </citation>
    <scope>NUCLEOTIDE SEQUENCE [LARGE SCALE GENOMIC DNA]</scope>
    <source>
        <strain evidence="2 3">7-3A</strain>
    </source>
</reference>
<dbReference type="Proteomes" id="UP000594195">
    <property type="component" value="Chromosome"/>
</dbReference>
<evidence type="ECO:0000313" key="2">
    <source>
        <dbReference type="EMBL" id="QOW10885.1"/>
    </source>
</evidence>
<dbReference type="EMBL" id="CP040442">
    <property type="protein sequence ID" value="QOW10885.1"/>
    <property type="molecule type" value="Genomic_DNA"/>
</dbReference>
<dbReference type="CDD" id="cd00761">
    <property type="entry name" value="Glyco_tranf_GTA_type"/>
    <property type="match status" value="1"/>
</dbReference>